<evidence type="ECO:0000313" key="5">
    <source>
        <dbReference type="Proteomes" id="UP001642720"/>
    </source>
</evidence>
<dbReference type="Gene3D" id="3.40.50.720">
    <property type="entry name" value="NAD(P)-binding Rossmann-like Domain"/>
    <property type="match status" value="1"/>
</dbReference>
<dbReference type="SUPFAM" id="SSF51735">
    <property type="entry name" value="NAD(P)-binding Rossmann-fold domains"/>
    <property type="match status" value="1"/>
</dbReference>
<accession>A0ABY2GUR9</accession>
<dbReference type="InterPro" id="IPR036291">
    <property type="entry name" value="NAD(P)-bd_dom_sf"/>
</dbReference>
<evidence type="ECO:0000256" key="1">
    <source>
        <dbReference type="ARBA" id="ARBA00006484"/>
    </source>
</evidence>
<dbReference type="InterPro" id="IPR002347">
    <property type="entry name" value="SDR_fam"/>
</dbReference>
<dbReference type="PANTHER" id="PTHR24320:SF236">
    <property type="entry name" value="SHORT-CHAIN DEHYDROGENASE-RELATED"/>
    <property type="match status" value="1"/>
</dbReference>
<evidence type="ECO:0000256" key="2">
    <source>
        <dbReference type="ARBA" id="ARBA00022857"/>
    </source>
</evidence>
<keyword evidence="2" id="KW-0521">NADP</keyword>
<reference evidence="4 5" key="1">
    <citation type="submission" date="2018-01" db="EMBL/GenBank/DDBJ databases">
        <title>Genome characterization of the sugarcane-associated fungus Trichoderma ghanense CCMA-1212 and their application in lignocelulose bioconversion.</title>
        <authorList>
            <person name="Steindorff A.S."/>
            <person name="Mendes T.D."/>
            <person name="Vilela E.S.D."/>
            <person name="Rodrigues D.S."/>
            <person name="Formighieri E.F."/>
            <person name="Melo I.S."/>
            <person name="Favaro L.C.L."/>
        </authorList>
    </citation>
    <scope>NUCLEOTIDE SEQUENCE [LARGE SCALE GENOMIC DNA]</scope>
    <source>
        <strain evidence="4 5">CCMA-1212</strain>
    </source>
</reference>
<dbReference type="Proteomes" id="UP001642720">
    <property type="component" value="Unassembled WGS sequence"/>
</dbReference>
<gene>
    <name evidence="4" type="ORF">CCMA1212_009081</name>
</gene>
<comment type="caution">
    <text evidence="4">The sequence shown here is derived from an EMBL/GenBank/DDBJ whole genome shotgun (WGS) entry which is preliminary data.</text>
</comment>
<dbReference type="Pfam" id="PF00106">
    <property type="entry name" value="adh_short"/>
    <property type="match status" value="1"/>
</dbReference>
<dbReference type="RefSeq" id="XP_073555243.1">
    <property type="nucleotide sequence ID" value="XM_073706182.1"/>
</dbReference>
<keyword evidence="3" id="KW-0560">Oxidoreductase</keyword>
<protein>
    <recommendedName>
        <fullName evidence="6">Short-chain dehydrogenase</fullName>
    </recommendedName>
</protein>
<dbReference type="EMBL" id="PPTA01000016">
    <property type="protein sequence ID" value="TFA99041.1"/>
    <property type="molecule type" value="Genomic_DNA"/>
</dbReference>
<proteinExistence type="inferred from homology"/>
<comment type="similarity">
    <text evidence="1">Belongs to the short-chain dehydrogenases/reductases (SDR) family.</text>
</comment>
<keyword evidence="5" id="KW-1185">Reference proteome</keyword>
<dbReference type="PRINTS" id="PR00081">
    <property type="entry name" value="GDHRDH"/>
</dbReference>
<dbReference type="PANTHER" id="PTHR24320">
    <property type="entry name" value="RETINOL DEHYDROGENASE"/>
    <property type="match status" value="1"/>
</dbReference>
<sequence>MGIWTQMCPPKPAFTEQNLGDLTGKVYIVTGSNTGVGKELAQILYSKNATVYVAARSQAKATEAIEDVRKAFPASTGRLEFLSLDLADLEAVEKSAKELIARETRLDVLFNNAGVMHPPQGSMTKQGYELQLGVNNLGHVLFTELLTPLLAQTAAKSAPNSVRVVWVSSLYSEMGSPKGGIDPDNLGFTKKEKSTYYKYSVSKAGVYYQGAEYAKKHKDKGIISLTVNPGNLRSDLQRYGGNGIIQQINQKIVLFPPINGAYSELFCGLSPEATADKSGSYVIPWGRFARIREDIENGTKSPKEGGSGLGKIWYDWCMEQVAPFI</sequence>
<dbReference type="GeneID" id="300580632"/>
<evidence type="ECO:0000313" key="4">
    <source>
        <dbReference type="EMBL" id="TFA99041.1"/>
    </source>
</evidence>
<evidence type="ECO:0008006" key="6">
    <source>
        <dbReference type="Google" id="ProtNLM"/>
    </source>
</evidence>
<evidence type="ECO:0000256" key="3">
    <source>
        <dbReference type="ARBA" id="ARBA00023002"/>
    </source>
</evidence>
<name>A0ABY2GUR9_9HYPO</name>
<organism evidence="4 5">
    <name type="scientific">Trichoderma ghanense</name>
    <dbReference type="NCBI Taxonomy" id="65468"/>
    <lineage>
        <taxon>Eukaryota</taxon>
        <taxon>Fungi</taxon>
        <taxon>Dikarya</taxon>
        <taxon>Ascomycota</taxon>
        <taxon>Pezizomycotina</taxon>
        <taxon>Sordariomycetes</taxon>
        <taxon>Hypocreomycetidae</taxon>
        <taxon>Hypocreales</taxon>
        <taxon>Hypocreaceae</taxon>
        <taxon>Trichoderma</taxon>
    </lineage>
</organism>